<dbReference type="GO" id="GO:0046872">
    <property type="term" value="F:metal ion binding"/>
    <property type="evidence" value="ECO:0007669"/>
    <property type="project" value="UniProtKB-KW"/>
</dbReference>
<dbReference type="AlphaFoldDB" id="A0A9W8G489"/>
<name>A0A9W8G489_9FUNG</name>
<comment type="cofactor">
    <cofactor evidence="6">
        <name>Zn(2+)</name>
        <dbReference type="ChEBI" id="CHEBI:29105"/>
    </cofactor>
    <text evidence="6">Binds 1 zinc ion per subunit.</text>
</comment>
<dbReference type="OrthoDB" id="7464992at2759"/>
<evidence type="ECO:0000256" key="5">
    <source>
        <dbReference type="ARBA" id="ARBA00023049"/>
    </source>
</evidence>
<gene>
    <name evidence="8" type="primary">OMA1</name>
    <name evidence="8" type="ORF">GGI25_005383</name>
</gene>
<accession>A0A9W8G489</accession>
<keyword evidence="5 6" id="KW-0482">Metalloprotease</keyword>
<reference evidence="8" key="1">
    <citation type="submission" date="2022-07" db="EMBL/GenBank/DDBJ databases">
        <title>Phylogenomic reconstructions and comparative analyses of Kickxellomycotina fungi.</title>
        <authorList>
            <person name="Reynolds N.K."/>
            <person name="Stajich J.E."/>
            <person name="Barry K."/>
            <person name="Grigoriev I.V."/>
            <person name="Crous P."/>
            <person name="Smith M.E."/>
        </authorList>
    </citation>
    <scope>NUCLEOTIDE SEQUENCE</scope>
    <source>
        <strain evidence="8">NRRL 3115</strain>
    </source>
</reference>
<keyword evidence="1 6" id="KW-0645">Protease</keyword>
<comment type="similarity">
    <text evidence="6">Belongs to the peptidase M48 family.</text>
</comment>
<protein>
    <submittedName>
        <fullName evidence="8">Metalloendopeptidase</fullName>
    </submittedName>
</protein>
<feature type="domain" description="Peptidase M48" evidence="7">
    <location>
        <begin position="136"/>
        <end position="307"/>
    </location>
</feature>
<dbReference type="GO" id="GO:0034982">
    <property type="term" value="P:mitochondrial protein processing"/>
    <property type="evidence" value="ECO:0007669"/>
    <property type="project" value="TreeGrafter"/>
</dbReference>
<dbReference type="Pfam" id="PF01435">
    <property type="entry name" value="Peptidase_M48"/>
    <property type="match status" value="1"/>
</dbReference>
<evidence type="ECO:0000256" key="4">
    <source>
        <dbReference type="ARBA" id="ARBA00022833"/>
    </source>
</evidence>
<sequence length="340" mass="37639">MSIAVFRHKFASRTPSAAARAAPALRLPAFINPTVLAQRPHGARSLSFRPNGTYRRFNSGGSPFWQSRRFWVRAQLIGALGTGYYVYHLEDSPTGRRQFINVSPATEAKAGLQSYRAVMAQYGRQLMARGTPADMHVRRVAHRVIQATGMQADWEVHVIDSPERNAFVLPGGKIFVFSGILALTQTEDGLATVLAHEIAHQYARHPAEQISRGTLFSFVLLLASFFVDPSMADLGRVTGRLLLELPNSRACEREADHLGLLFMAAACYDPNEAVAFWQRMRAAEETAPPQFLSTHPSSASRVDGIRDLLPQAQMKRDAANCPTPELTSSFFSALNSNRWT</sequence>
<dbReference type="PANTHER" id="PTHR22726">
    <property type="entry name" value="METALLOENDOPEPTIDASE OMA1"/>
    <property type="match status" value="1"/>
</dbReference>
<comment type="caution">
    <text evidence="8">The sequence shown here is derived from an EMBL/GenBank/DDBJ whole genome shotgun (WGS) entry which is preliminary data.</text>
</comment>
<dbReference type="PANTHER" id="PTHR22726:SF1">
    <property type="entry name" value="METALLOENDOPEPTIDASE OMA1, MITOCHONDRIAL"/>
    <property type="match status" value="1"/>
</dbReference>
<dbReference type="Gene3D" id="3.30.2010.10">
    <property type="entry name" value="Metalloproteases ('zincins'), catalytic domain"/>
    <property type="match status" value="1"/>
</dbReference>
<evidence type="ECO:0000256" key="3">
    <source>
        <dbReference type="ARBA" id="ARBA00022801"/>
    </source>
</evidence>
<dbReference type="GO" id="GO:0005743">
    <property type="term" value="C:mitochondrial inner membrane"/>
    <property type="evidence" value="ECO:0007669"/>
    <property type="project" value="TreeGrafter"/>
</dbReference>
<evidence type="ECO:0000256" key="6">
    <source>
        <dbReference type="RuleBase" id="RU003983"/>
    </source>
</evidence>
<keyword evidence="4 6" id="KW-0862">Zinc</keyword>
<dbReference type="CDD" id="cd07331">
    <property type="entry name" value="M48C_Oma1_like"/>
    <property type="match status" value="1"/>
</dbReference>
<evidence type="ECO:0000313" key="9">
    <source>
        <dbReference type="Proteomes" id="UP001151518"/>
    </source>
</evidence>
<organism evidence="8 9">
    <name type="scientific">Coemansia spiralis</name>
    <dbReference type="NCBI Taxonomy" id="417178"/>
    <lineage>
        <taxon>Eukaryota</taxon>
        <taxon>Fungi</taxon>
        <taxon>Fungi incertae sedis</taxon>
        <taxon>Zoopagomycota</taxon>
        <taxon>Kickxellomycotina</taxon>
        <taxon>Kickxellomycetes</taxon>
        <taxon>Kickxellales</taxon>
        <taxon>Kickxellaceae</taxon>
        <taxon>Coemansia</taxon>
    </lineage>
</organism>
<evidence type="ECO:0000259" key="7">
    <source>
        <dbReference type="Pfam" id="PF01435"/>
    </source>
</evidence>
<dbReference type="EMBL" id="JANBTW010000095">
    <property type="protein sequence ID" value="KAJ2671790.1"/>
    <property type="molecule type" value="Genomic_DNA"/>
</dbReference>
<dbReference type="GO" id="GO:0006515">
    <property type="term" value="P:protein quality control for misfolded or incompletely synthesized proteins"/>
    <property type="evidence" value="ECO:0007669"/>
    <property type="project" value="TreeGrafter"/>
</dbReference>
<evidence type="ECO:0000256" key="2">
    <source>
        <dbReference type="ARBA" id="ARBA00022723"/>
    </source>
</evidence>
<dbReference type="InterPro" id="IPR051156">
    <property type="entry name" value="Mito/Outer_Membr_Metalloprot"/>
</dbReference>
<evidence type="ECO:0000313" key="8">
    <source>
        <dbReference type="EMBL" id="KAJ2671790.1"/>
    </source>
</evidence>
<dbReference type="GO" id="GO:0004222">
    <property type="term" value="F:metalloendopeptidase activity"/>
    <property type="evidence" value="ECO:0007669"/>
    <property type="project" value="InterPro"/>
</dbReference>
<keyword evidence="2" id="KW-0479">Metal-binding</keyword>
<evidence type="ECO:0000256" key="1">
    <source>
        <dbReference type="ARBA" id="ARBA00022670"/>
    </source>
</evidence>
<proteinExistence type="inferred from homology"/>
<keyword evidence="3 6" id="KW-0378">Hydrolase</keyword>
<dbReference type="Proteomes" id="UP001151518">
    <property type="component" value="Unassembled WGS sequence"/>
</dbReference>
<dbReference type="InterPro" id="IPR001915">
    <property type="entry name" value="Peptidase_M48"/>
</dbReference>